<sequence length="208" mass="24652">MEYTTRKGRLIMPEYGRNIQHMVEYAMTIADKEERTRCVYAIIHTMGNLFPYLRDVNDFKHKLWDHLAIMSDFKLDIDFPYGEPELAVLEAKPEPIPYNQTKITHMHYGRIVEEMIQKAIDFEEGDEKQALIRAIGNQMKKNYLIWNKDIVDDQKIWADLLEMSNGKLYPSEETMKLSEPKELLGLSNNKKQNKNMPQKKWNNQNKKQ</sequence>
<dbReference type="Pfam" id="PF14123">
    <property type="entry name" value="DUF4290"/>
    <property type="match status" value="1"/>
</dbReference>
<reference evidence="2" key="1">
    <citation type="submission" date="2020-10" db="EMBL/GenBank/DDBJ databases">
        <authorList>
            <person name="Gilroy R."/>
        </authorList>
    </citation>
    <scope>NUCLEOTIDE SEQUENCE</scope>
    <source>
        <strain evidence="2">G3-3990</strain>
    </source>
</reference>
<feature type="compositionally biased region" description="Low complexity" evidence="1">
    <location>
        <begin position="188"/>
        <end position="208"/>
    </location>
</feature>
<dbReference type="AlphaFoldDB" id="A0A9D9N4L2"/>
<dbReference type="InterPro" id="IPR025632">
    <property type="entry name" value="DUF4290"/>
</dbReference>
<organism evidence="2 3">
    <name type="scientific">Candidatus Gallipaludibacter merdavium</name>
    <dbReference type="NCBI Taxonomy" id="2840839"/>
    <lineage>
        <taxon>Bacteria</taxon>
        <taxon>Pseudomonadati</taxon>
        <taxon>Bacteroidota</taxon>
        <taxon>Bacteroidia</taxon>
        <taxon>Bacteroidales</taxon>
        <taxon>Candidatus Gallipaludibacter</taxon>
    </lineage>
</organism>
<protein>
    <submittedName>
        <fullName evidence="2">DUF4290 domain-containing protein</fullName>
    </submittedName>
</protein>
<dbReference type="EMBL" id="JADIMG010000068">
    <property type="protein sequence ID" value="MBO8460084.1"/>
    <property type="molecule type" value="Genomic_DNA"/>
</dbReference>
<evidence type="ECO:0000256" key="1">
    <source>
        <dbReference type="SAM" id="MobiDB-lite"/>
    </source>
</evidence>
<name>A0A9D9N4L2_9BACT</name>
<accession>A0A9D9N4L2</accession>
<evidence type="ECO:0000313" key="2">
    <source>
        <dbReference type="EMBL" id="MBO8460084.1"/>
    </source>
</evidence>
<reference evidence="2" key="2">
    <citation type="journal article" date="2021" name="PeerJ">
        <title>Extensive microbial diversity within the chicken gut microbiome revealed by metagenomics and culture.</title>
        <authorList>
            <person name="Gilroy R."/>
            <person name="Ravi A."/>
            <person name="Getino M."/>
            <person name="Pursley I."/>
            <person name="Horton D.L."/>
            <person name="Alikhan N.F."/>
            <person name="Baker D."/>
            <person name="Gharbi K."/>
            <person name="Hall N."/>
            <person name="Watson M."/>
            <person name="Adriaenssens E.M."/>
            <person name="Foster-Nyarko E."/>
            <person name="Jarju S."/>
            <person name="Secka A."/>
            <person name="Antonio M."/>
            <person name="Oren A."/>
            <person name="Chaudhuri R.R."/>
            <person name="La Ragione R."/>
            <person name="Hildebrand F."/>
            <person name="Pallen M.J."/>
        </authorList>
    </citation>
    <scope>NUCLEOTIDE SEQUENCE</scope>
    <source>
        <strain evidence="2">G3-3990</strain>
    </source>
</reference>
<proteinExistence type="predicted"/>
<evidence type="ECO:0000313" key="3">
    <source>
        <dbReference type="Proteomes" id="UP000823641"/>
    </source>
</evidence>
<dbReference type="Proteomes" id="UP000823641">
    <property type="component" value="Unassembled WGS sequence"/>
</dbReference>
<feature type="region of interest" description="Disordered" evidence="1">
    <location>
        <begin position="183"/>
        <end position="208"/>
    </location>
</feature>
<gene>
    <name evidence="2" type="ORF">IAA73_07120</name>
</gene>
<comment type="caution">
    <text evidence="2">The sequence shown here is derived from an EMBL/GenBank/DDBJ whole genome shotgun (WGS) entry which is preliminary data.</text>
</comment>